<dbReference type="Gene3D" id="3.40.605.10">
    <property type="entry name" value="Aldehyde Dehydrogenase, Chain A, domain 1"/>
    <property type="match status" value="1"/>
</dbReference>
<keyword evidence="3" id="KW-1185">Reference proteome</keyword>
<dbReference type="PANTHER" id="PTHR43111:SF1">
    <property type="entry name" value="ALDEHYDE DEHYDROGENASE B-RELATED"/>
    <property type="match status" value="1"/>
</dbReference>
<dbReference type="InterPro" id="IPR016163">
    <property type="entry name" value="Ald_DH_C"/>
</dbReference>
<protein>
    <submittedName>
        <fullName evidence="2">NAD(P)-dependent benzaldehyde dehydrogenase</fullName>
    </submittedName>
</protein>
<dbReference type="Gene3D" id="3.40.309.10">
    <property type="entry name" value="Aldehyde Dehydrogenase, Chain A, domain 2"/>
    <property type="match status" value="1"/>
</dbReference>
<keyword evidence="1" id="KW-0812">Transmembrane</keyword>
<keyword evidence="1" id="KW-1133">Transmembrane helix</keyword>
<keyword evidence="1" id="KW-0472">Membrane</keyword>
<reference evidence="2 3" key="1">
    <citation type="submission" date="2016-09" db="EMBL/GenBank/DDBJ databases">
        <title>Aspergillus awamori IFM 58123T.</title>
        <authorList>
            <person name="Kusuya Y."/>
            <person name="Shimizu M."/>
            <person name="Takahashi H."/>
            <person name="Yaguchi T."/>
        </authorList>
    </citation>
    <scope>NUCLEOTIDE SEQUENCE [LARGE SCALE GENOMIC DNA]</scope>
    <source>
        <strain evidence="2 3">IFM 58123</strain>
    </source>
</reference>
<dbReference type="GO" id="GO:0016620">
    <property type="term" value="F:oxidoreductase activity, acting on the aldehyde or oxo group of donors, NAD or NADP as acceptor"/>
    <property type="evidence" value="ECO:0007669"/>
    <property type="project" value="InterPro"/>
</dbReference>
<gene>
    <name evidence="2" type="ORF">AAWM_10313</name>
</gene>
<dbReference type="Proteomes" id="UP000286921">
    <property type="component" value="Unassembled WGS sequence"/>
</dbReference>
<comment type="caution">
    <text evidence="2">The sequence shown here is derived from an EMBL/GenBank/DDBJ whole genome shotgun (WGS) entry which is preliminary data.</text>
</comment>
<dbReference type="InterPro" id="IPR016161">
    <property type="entry name" value="Ald_DH/histidinol_DH"/>
</dbReference>
<dbReference type="SUPFAM" id="SSF53720">
    <property type="entry name" value="ALDH-like"/>
    <property type="match status" value="1"/>
</dbReference>
<organism evidence="2 3">
    <name type="scientific">Aspergillus awamori</name>
    <name type="common">Black koji mold</name>
    <dbReference type="NCBI Taxonomy" id="105351"/>
    <lineage>
        <taxon>Eukaryota</taxon>
        <taxon>Fungi</taxon>
        <taxon>Dikarya</taxon>
        <taxon>Ascomycota</taxon>
        <taxon>Pezizomycotina</taxon>
        <taxon>Eurotiomycetes</taxon>
        <taxon>Eurotiomycetidae</taxon>
        <taxon>Eurotiales</taxon>
        <taxon>Aspergillaceae</taxon>
        <taxon>Aspergillus</taxon>
    </lineage>
</organism>
<dbReference type="EMBL" id="BDHI01000029">
    <property type="protein sequence ID" value="GCB27428.1"/>
    <property type="molecule type" value="Genomic_DNA"/>
</dbReference>
<dbReference type="AlphaFoldDB" id="A0A401L7G1"/>
<dbReference type="STRING" id="105351.A0A401L7G1"/>
<sequence>METNSIVGLPPLPPQLVAVLASNIDGRLNNVLFRQKQMRRLHGCIVNNMDDIRASIVEDYGHSPEEVQTELCLALQEVHTHFASLDLKHDLQSEYLVAHGEDNWNATRGAGIIYIIPTTHTLFYSVIAALSASIAAGNCTIIELQKSSSRISFLLWNILTDALDNDILAVCEERPSLSFLQNTLVVAQRRLDDLAAEGLRVLIPQDERVAAIVDRTANVDEAAAGLVMSRFAFGGRSPYAPDIVLVNEFCLGRFIEAVIKHAAAWMRSGSLSQDACIVTGQKKLRSLLDGVAPEDGVQTIVSGDDWGVVQIRNRNSPLLQRKFEGKFLILHAVSSLDDAINFSNSKDNHATYTFARLDAAKYVSESIISQAAWINHVPFHMLLGPALPHSRPLSPSSRYTANLFRVPHPKIVHPTVDSALVRSILLPSAAAGEKTLQKLLSSPPEVEQRPGHRVGFFEQGLISGTSVVLSFIICVSMMGVRFLRS</sequence>
<dbReference type="InterPro" id="IPR016162">
    <property type="entry name" value="Ald_DH_N"/>
</dbReference>
<feature type="transmembrane region" description="Helical" evidence="1">
    <location>
        <begin position="461"/>
        <end position="483"/>
    </location>
</feature>
<evidence type="ECO:0000256" key="1">
    <source>
        <dbReference type="SAM" id="Phobius"/>
    </source>
</evidence>
<accession>A0A401L7G1</accession>
<evidence type="ECO:0000313" key="3">
    <source>
        <dbReference type="Proteomes" id="UP000286921"/>
    </source>
</evidence>
<dbReference type="PANTHER" id="PTHR43111">
    <property type="entry name" value="ALDEHYDE DEHYDROGENASE B-RELATED"/>
    <property type="match status" value="1"/>
</dbReference>
<evidence type="ECO:0000313" key="2">
    <source>
        <dbReference type="EMBL" id="GCB27428.1"/>
    </source>
</evidence>
<proteinExistence type="predicted"/>
<name>A0A401L7G1_ASPAW</name>